<dbReference type="RefSeq" id="WP_245778444.1">
    <property type="nucleotide sequence ID" value="NZ_FOYT01000001.1"/>
</dbReference>
<dbReference type="STRING" id="553469.SAMN04487947_1617"/>
<evidence type="ECO:0000313" key="4">
    <source>
        <dbReference type="EMBL" id="SFR45344.1"/>
    </source>
</evidence>
<protein>
    <submittedName>
        <fullName evidence="4">CBS domain-containing protein</fullName>
    </submittedName>
</protein>
<feature type="domain" description="CBS" evidence="3">
    <location>
        <begin position="71"/>
        <end position="127"/>
    </location>
</feature>
<dbReference type="AlphaFoldDB" id="A0A1I6GSY6"/>
<proteinExistence type="predicted"/>
<accession>A0A1I6GSY6</accession>
<name>A0A1I6GSY6_9EURY</name>
<feature type="domain" description="CBS" evidence="3">
    <location>
        <begin position="7"/>
        <end position="62"/>
    </location>
</feature>
<dbReference type="Proteomes" id="UP000198531">
    <property type="component" value="Unassembled WGS sequence"/>
</dbReference>
<reference evidence="5" key="1">
    <citation type="submission" date="2016-10" db="EMBL/GenBank/DDBJ databases">
        <authorList>
            <person name="Varghese N."/>
            <person name="Submissions S."/>
        </authorList>
    </citation>
    <scope>NUCLEOTIDE SEQUENCE [LARGE SCALE GENOMIC DNA]</scope>
    <source>
        <strain evidence="5">CGMCC 1.7736</strain>
    </source>
</reference>
<gene>
    <name evidence="4" type="ORF">SAMN04487947_1617</name>
</gene>
<sequence length="139" mass="14973">MQVREIMSSPVVTVRSDATLREAVGEMLDRGVGSVVVVDSGPVGIVTSTDVLRAMYRGGGALADVAVTRVMSRELATATKKTSVTTALDTMERRKVKKLPVRDGIELVGIVTMTDIAQHQPDAVNEVRGRISHRGDWSK</sequence>
<keyword evidence="1 2" id="KW-0129">CBS domain</keyword>
<dbReference type="PANTHER" id="PTHR43080">
    <property type="entry name" value="CBS DOMAIN-CONTAINING PROTEIN CBSX3, MITOCHONDRIAL"/>
    <property type="match status" value="1"/>
</dbReference>
<evidence type="ECO:0000259" key="3">
    <source>
        <dbReference type="PROSITE" id="PS51371"/>
    </source>
</evidence>
<dbReference type="Pfam" id="PF00571">
    <property type="entry name" value="CBS"/>
    <property type="match status" value="2"/>
</dbReference>
<evidence type="ECO:0000256" key="1">
    <source>
        <dbReference type="ARBA" id="ARBA00023122"/>
    </source>
</evidence>
<dbReference type="SUPFAM" id="SSF54631">
    <property type="entry name" value="CBS-domain pair"/>
    <property type="match status" value="1"/>
</dbReference>
<dbReference type="InterPro" id="IPR046342">
    <property type="entry name" value="CBS_dom_sf"/>
</dbReference>
<evidence type="ECO:0000313" key="5">
    <source>
        <dbReference type="Proteomes" id="UP000198531"/>
    </source>
</evidence>
<dbReference type="SMART" id="SM00116">
    <property type="entry name" value="CBS"/>
    <property type="match status" value="2"/>
</dbReference>
<keyword evidence="5" id="KW-1185">Reference proteome</keyword>
<dbReference type="Gene3D" id="3.10.580.10">
    <property type="entry name" value="CBS-domain"/>
    <property type="match status" value="1"/>
</dbReference>
<dbReference type="InterPro" id="IPR051257">
    <property type="entry name" value="Diverse_CBS-Domain"/>
</dbReference>
<dbReference type="EMBL" id="FOYT01000001">
    <property type="protein sequence ID" value="SFR45344.1"/>
    <property type="molecule type" value="Genomic_DNA"/>
</dbReference>
<organism evidence="4 5">
    <name type="scientific">Halogeometricum rufum</name>
    <dbReference type="NCBI Taxonomy" id="553469"/>
    <lineage>
        <taxon>Archaea</taxon>
        <taxon>Methanobacteriati</taxon>
        <taxon>Methanobacteriota</taxon>
        <taxon>Stenosarchaea group</taxon>
        <taxon>Halobacteria</taxon>
        <taxon>Halobacteriales</taxon>
        <taxon>Haloferacaceae</taxon>
        <taxon>Halogeometricum</taxon>
    </lineage>
</organism>
<dbReference type="PROSITE" id="PS51371">
    <property type="entry name" value="CBS"/>
    <property type="match status" value="2"/>
</dbReference>
<dbReference type="PANTHER" id="PTHR43080:SF2">
    <property type="entry name" value="CBS DOMAIN-CONTAINING PROTEIN"/>
    <property type="match status" value="1"/>
</dbReference>
<dbReference type="InterPro" id="IPR000644">
    <property type="entry name" value="CBS_dom"/>
</dbReference>
<evidence type="ECO:0000256" key="2">
    <source>
        <dbReference type="PROSITE-ProRule" id="PRU00703"/>
    </source>
</evidence>